<proteinExistence type="predicted"/>
<organism evidence="1 2">
    <name type="scientific">Paenibacillus baimaensis</name>
    <dbReference type="NCBI Taxonomy" id="2982185"/>
    <lineage>
        <taxon>Bacteria</taxon>
        <taxon>Bacillati</taxon>
        <taxon>Bacillota</taxon>
        <taxon>Bacilli</taxon>
        <taxon>Bacillales</taxon>
        <taxon>Paenibacillaceae</taxon>
        <taxon>Paenibacillus</taxon>
    </lineage>
</organism>
<dbReference type="EMBL" id="JAOQIO010000110">
    <property type="protein sequence ID" value="MCU6796820.1"/>
    <property type="molecule type" value="Genomic_DNA"/>
</dbReference>
<reference evidence="1 2" key="1">
    <citation type="submission" date="2022-09" db="EMBL/GenBank/DDBJ databases">
        <authorList>
            <person name="Han X.L."/>
            <person name="Wang Q."/>
            <person name="Lu T."/>
        </authorList>
    </citation>
    <scope>NUCLEOTIDE SEQUENCE [LARGE SCALE GENOMIC DNA]</scope>
    <source>
        <strain evidence="1 2">WQ 127069</strain>
    </source>
</reference>
<evidence type="ECO:0000313" key="1">
    <source>
        <dbReference type="EMBL" id="MCU6796820.1"/>
    </source>
</evidence>
<keyword evidence="2" id="KW-1185">Reference proteome</keyword>
<accession>A0ABT2UQ78</accession>
<gene>
    <name evidence="1" type="ORF">OB236_32315</name>
</gene>
<evidence type="ECO:0000313" key="2">
    <source>
        <dbReference type="Proteomes" id="UP001652445"/>
    </source>
</evidence>
<dbReference type="RefSeq" id="WP_262687644.1">
    <property type="nucleotide sequence ID" value="NZ_JAOQIO010000110.1"/>
</dbReference>
<protein>
    <submittedName>
        <fullName evidence="1">Uncharacterized protein</fullName>
    </submittedName>
</protein>
<sequence>MADPLTKHNKKRGNGLPLDLLNSLRYRLKLPGIEEREGKSGYSYFPDGYKKGRILKLSIDLEKIFIEFNSIYFENIVEQDIWNLTDMDRTHLHAAGVSCCYVGENLEVACEFVDEAIRLHPILNNKNKKD</sequence>
<comment type="caution">
    <text evidence="1">The sequence shown here is derived from an EMBL/GenBank/DDBJ whole genome shotgun (WGS) entry which is preliminary data.</text>
</comment>
<dbReference type="Proteomes" id="UP001652445">
    <property type="component" value="Unassembled WGS sequence"/>
</dbReference>
<name>A0ABT2UQ78_9BACL</name>